<organism evidence="5 6">
    <name type="scientific">Tranquillimonas alkanivorans</name>
    <dbReference type="NCBI Taxonomy" id="441119"/>
    <lineage>
        <taxon>Bacteria</taxon>
        <taxon>Pseudomonadati</taxon>
        <taxon>Pseudomonadota</taxon>
        <taxon>Alphaproteobacteria</taxon>
        <taxon>Rhodobacterales</taxon>
        <taxon>Roseobacteraceae</taxon>
        <taxon>Tranquillimonas</taxon>
    </lineage>
</organism>
<gene>
    <name evidence="5" type="ORF">SAMN04488047_101149</name>
</gene>
<dbReference type="Pfam" id="PF13641">
    <property type="entry name" value="Glyco_tranf_2_3"/>
    <property type="match status" value="1"/>
</dbReference>
<dbReference type="AlphaFoldDB" id="A0A1I5KJY0"/>
<keyword evidence="4" id="KW-1133">Transmembrane helix</keyword>
<dbReference type="SUPFAM" id="SSF53448">
    <property type="entry name" value="Nucleotide-diphospho-sugar transferases"/>
    <property type="match status" value="1"/>
</dbReference>
<name>A0A1I5KJY0_9RHOB</name>
<evidence type="ECO:0000256" key="3">
    <source>
        <dbReference type="ARBA" id="ARBA00022679"/>
    </source>
</evidence>
<feature type="transmembrane region" description="Helical" evidence="4">
    <location>
        <begin position="372"/>
        <end position="396"/>
    </location>
</feature>
<evidence type="ECO:0000313" key="6">
    <source>
        <dbReference type="Proteomes" id="UP000199356"/>
    </source>
</evidence>
<evidence type="ECO:0000256" key="4">
    <source>
        <dbReference type="SAM" id="Phobius"/>
    </source>
</evidence>
<accession>A0A1I5KJY0</accession>
<dbReference type="InterPro" id="IPR029044">
    <property type="entry name" value="Nucleotide-diphossugar_trans"/>
</dbReference>
<sequence length="490" mass="53977">MVPEGVYACLGPVRTVAMAEDAVASAVTSRRRQAMIRRAETLVPLAQSCRRMAPRGRRLTFAAVLATLSVTLAVAPQASLTALTAAAVLVLLANTALTARVMLAGLDRRHPPHVAVVHPPVVSLLVPLLRESEVAETLLARLARLDYPRNRLDLCLVVEEDDLLTQATVARAGLPHWARLIRVPRGTVRTKPRALNYALPFCRGSVIGIYDAEDAPEPDQIWKVVRHFHARGPDVACLQAALDTYNPRQSWLTRGFTLDYAIWFRVILPGLAAAGLVLPLGGTSVFFRRTALERVGAWDAHNVTEDADLGLRLARHGFRTELVDSTTREEAGARPWVWVRQRSRWIKGYAMTYVVHMRDSVRLWRDLGGRRFVGVQILFLGAVLGFLLMPTLWVAALYCLGAPVPWASALPGLDPWLLPTLGGCALVRLAAGICAIGLRGPPVRTTWLPLLPFYFALGFAAAVKAMHETLAAPFFWDKTAHGTLSRRRRR</sequence>
<dbReference type="Gene3D" id="3.90.550.10">
    <property type="entry name" value="Spore Coat Polysaccharide Biosynthesis Protein SpsA, Chain A"/>
    <property type="match status" value="1"/>
</dbReference>
<dbReference type="Proteomes" id="UP000199356">
    <property type="component" value="Unassembled WGS sequence"/>
</dbReference>
<dbReference type="GO" id="GO:0016757">
    <property type="term" value="F:glycosyltransferase activity"/>
    <property type="evidence" value="ECO:0007669"/>
    <property type="project" value="UniProtKB-KW"/>
</dbReference>
<feature type="transmembrane region" description="Helical" evidence="4">
    <location>
        <begin position="59"/>
        <end position="76"/>
    </location>
</feature>
<dbReference type="PANTHER" id="PTHR43630:SF1">
    <property type="entry name" value="POLY-BETA-1,6-N-ACETYL-D-GLUCOSAMINE SYNTHASE"/>
    <property type="match status" value="1"/>
</dbReference>
<feature type="transmembrane region" description="Helical" evidence="4">
    <location>
        <begin position="82"/>
        <end position="103"/>
    </location>
</feature>
<reference evidence="5 6" key="1">
    <citation type="submission" date="2016-10" db="EMBL/GenBank/DDBJ databases">
        <authorList>
            <person name="de Groot N.N."/>
        </authorList>
    </citation>
    <scope>NUCLEOTIDE SEQUENCE [LARGE SCALE GENOMIC DNA]</scope>
    <source>
        <strain evidence="5 6">DSM 19547</strain>
    </source>
</reference>
<evidence type="ECO:0000256" key="1">
    <source>
        <dbReference type="ARBA" id="ARBA00006739"/>
    </source>
</evidence>
<proteinExistence type="inferred from homology"/>
<dbReference type="EMBL" id="FOXA01000001">
    <property type="protein sequence ID" value="SFO85177.1"/>
    <property type="molecule type" value="Genomic_DNA"/>
</dbReference>
<feature type="transmembrane region" description="Helical" evidence="4">
    <location>
        <begin position="416"/>
        <end position="438"/>
    </location>
</feature>
<dbReference type="STRING" id="441119.SAMN04488047_101149"/>
<keyword evidence="4" id="KW-0812">Transmembrane</keyword>
<evidence type="ECO:0000313" key="5">
    <source>
        <dbReference type="EMBL" id="SFO85177.1"/>
    </source>
</evidence>
<keyword evidence="3 5" id="KW-0808">Transferase</keyword>
<protein>
    <submittedName>
        <fullName evidence="5">Glycosyltransferase, catalytic subunit of cellulose synthase and poly-beta-1,6-N-acetylglucosamine synthase</fullName>
    </submittedName>
</protein>
<keyword evidence="2" id="KW-0328">Glycosyltransferase</keyword>
<keyword evidence="6" id="KW-1185">Reference proteome</keyword>
<dbReference type="PANTHER" id="PTHR43630">
    <property type="entry name" value="POLY-BETA-1,6-N-ACETYL-D-GLUCOSAMINE SYNTHASE"/>
    <property type="match status" value="1"/>
</dbReference>
<comment type="similarity">
    <text evidence="1">Belongs to the glycosyltransferase 2 family.</text>
</comment>
<keyword evidence="4" id="KW-0472">Membrane</keyword>
<evidence type="ECO:0000256" key="2">
    <source>
        <dbReference type="ARBA" id="ARBA00022676"/>
    </source>
</evidence>